<dbReference type="KEGG" id="satk:SA2016_2958"/>
<evidence type="ECO:0000256" key="1">
    <source>
        <dbReference type="ARBA" id="ARBA00004651"/>
    </source>
</evidence>
<gene>
    <name evidence="12" type="ORF">SA2016_2958</name>
</gene>
<evidence type="ECO:0000313" key="13">
    <source>
        <dbReference type="Proteomes" id="UP000070134"/>
    </source>
</evidence>
<dbReference type="Pfam" id="PF24878">
    <property type="entry name" value="YkcB_C"/>
    <property type="match status" value="1"/>
</dbReference>
<dbReference type="InterPro" id="IPR056785">
    <property type="entry name" value="YkcA/B-like_C"/>
</dbReference>
<feature type="transmembrane region" description="Helical" evidence="9">
    <location>
        <begin position="306"/>
        <end position="324"/>
    </location>
</feature>
<evidence type="ECO:0000256" key="9">
    <source>
        <dbReference type="SAM" id="Phobius"/>
    </source>
</evidence>
<dbReference type="PANTHER" id="PTHR33908:SF3">
    <property type="entry name" value="UNDECAPRENYL PHOSPHATE-ALPHA-4-AMINO-4-DEOXY-L-ARABINOSE ARABINOSYL TRANSFERASE"/>
    <property type="match status" value="1"/>
</dbReference>
<evidence type="ECO:0000259" key="11">
    <source>
        <dbReference type="Pfam" id="PF24878"/>
    </source>
</evidence>
<keyword evidence="3 12" id="KW-0328">Glycosyltransferase</keyword>
<keyword evidence="7 9" id="KW-0472">Membrane</keyword>
<dbReference type="InterPro" id="IPR050297">
    <property type="entry name" value="LipidA_mod_glycosyltrf_83"/>
</dbReference>
<feature type="transmembrane region" description="Helical" evidence="9">
    <location>
        <begin position="416"/>
        <end position="434"/>
    </location>
</feature>
<feature type="domain" description="Glycosyltransferase RgtA/B/C/D-like" evidence="10">
    <location>
        <begin position="77"/>
        <end position="208"/>
    </location>
</feature>
<feature type="transmembrane region" description="Helical" evidence="9">
    <location>
        <begin position="333"/>
        <end position="352"/>
    </location>
</feature>
<evidence type="ECO:0000256" key="4">
    <source>
        <dbReference type="ARBA" id="ARBA00022679"/>
    </source>
</evidence>
<dbReference type="RefSeq" id="WP_066499410.1">
    <property type="nucleotide sequence ID" value="NZ_BJMO01000008.1"/>
</dbReference>
<dbReference type="GO" id="GO:0005886">
    <property type="term" value="C:plasma membrane"/>
    <property type="evidence" value="ECO:0007669"/>
    <property type="project" value="UniProtKB-SubCell"/>
</dbReference>
<evidence type="ECO:0000259" key="10">
    <source>
        <dbReference type="Pfam" id="PF13231"/>
    </source>
</evidence>
<evidence type="ECO:0000256" key="3">
    <source>
        <dbReference type="ARBA" id="ARBA00022676"/>
    </source>
</evidence>
<dbReference type="OrthoDB" id="5241882at2"/>
<feature type="transmembrane region" description="Helical" evidence="9">
    <location>
        <begin position="93"/>
        <end position="115"/>
    </location>
</feature>
<feature type="transmembrane region" description="Helical" evidence="9">
    <location>
        <begin position="221"/>
        <end position="241"/>
    </location>
</feature>
<dbReference type="GO" id="GO:0010041">
    <property type="term" value="P:response to iron(III) ion"/>
    <property type="evidence" value="ECO:0007669"/>
    <property type="project" value="TreeGrafter"/>
</dbReference>
<feature type="domain" description="Putative mannosyltransferase YkcA/B-like C-terminal" evidence="11">
    <location>
        <begin position="515"/>
        <end position="603"/>
    </location>
</feature>
<comment type="subcellular location">
    <subcellularLocation>
        <location evidence="1">Cell membrane</location>
        <topology evidence="1">Multi-pass membrane protein</topology>
    </subcellularLocation>
</comment>
<evidence type="ECO:0000256" key="7">
    <source>
        <dbReference type="ARBA" id="ARBA00023136"/>
    </source>
</evidence>
<feature type="transmembrane region" description="Helical" evidence="9">
    <location>
        <begin position="127"/>
        <end position="145"/>
    </location>
</feature>
<evidence type="ECO:0000256" key="2">
    <source>
        <dbReference type="ARBA" id="ARBA00022475"/>
    </source>
</evidence>
<dbReference type="GO" id="GO:0009103">
    <property type="term" value="P:lipopolysaccharide biosynthetic process"/>
    <property type="evidence" value="ECO:0007669"/>
    <property type="project" value="UniProtKB-ARBA"/>
</dbReference>
<organism evidence="12 13">
    <name type="scientific">Sinomonas atrocyanea</name>
    <dbReference type="NCBI Taxonomy" id="37927"/>
    <lineage>
        <taxon>Bacteria</taxon>
        <taxon>Bacillati</taxon>
        <taxon>Actinomycetota</taxon>
        <taxon>Actinomycetes</taxon>
        <taxon>Micrococcales</taxon>
        <taxon>Micrococcaceae</taxon>
        <taxon>Sinomonas</taxon>
    </lineage>
</organism>
<evidence type="ECO:0000256" key="6">
    <source>
        <dbReference type="ARBA" id="ARBA00022989"/>
    </source>
</evidence>
<dbReference type="GO" id="GO:0016763">
    <property type="term" value="F:pentosyltransferase activity"/>
    <property type="evidence" value="ECO:0007669"/>
    <property type="project" value="TreeGrafter"/>
</dbReference>
<keyword evidence="6 9" id="KW-1133">Transmembrane helix</keyword>
<feature type="region of interest" description="Disordered" evidence="8">
    <location>
        <begin position="473"/>
        <end position="496"/>
    </location>
</feature>
<dbReference type="EMBL" id="CP014518">
    <property type="protein sequence ID" value="AMM33623.1"/>
    <property type="molecule type" value="Genomic_DNA"/>
</dbReference>
<dbReference type="Proteomes" id="UP000070134">
    <property type="component" value="Chromosome"/>
</dbReference>
<protein>
    <submittedName>
        <fullName evidence="12">Dolichyl-phosphate-mannose-mannosyltransferase family protein</fullName>
    </submittedName>
</protein>
<dbReference type="PATRIC" id="fig|37927.3.peg.3039"/>
<feature type="transmembrane region" description="Helical" evidence="9">
    <location>
        <begin position="176"/>
        <end position="209"/>
    </location>
</feature>
<keyword evidence="4 12" id="KW-0808">Transferase</keyword>
<accession>A0A127A2U5</accession>
<evidence type="ECO:0000256" key="8">
    <source>
        <dbReference type="SAM" id="MobiDB-lite"/>
    </source>
</evidence>
<evidence type="ECO:0000313" key="12">
    <source>
        <dbReference type="EMBL" id="AMM33623.1"/>
    </source>
</evidence>
<evidence type="ECO:0000256" key="5">
    <source>
        <dbReference type="ARBA" id="ARBA00022692"/>
    </source>
</evidence>
<reference evidence="12 13" key="1">
    <citation type="submission" date="2016-02" db="EMBL/GenBank/DDBJ databases">
        <title>Complete genome of Sinomonas atrocyanea KCTC 3377.</title>
        <authorList>
            <person name="Kim K.M."/>
        </authorList>
    </citation>
    <scope>NUCLEOTIDE SEQUENCE [LARGE SCALE GENOMIC DNA]</scope>
    <source>
        <strain evidence="12 13">KCTC 3377</strain>
    </source>
</reference>
<name>A0A127A2U5_9MICC</name>
<keyword evidence="5 9" id="KW-0812">Transmembrane</keyword>
<sequence length="622" mass="65107">MIALDAVPAKASTKRTLGRERWETAGLLAGTAVLYLWNLGINGWANAFYTAAAYSGADNVTAFFFGSSDPANAISVDKPPLALWVMSLSVKAFGLNSWSLLAPEALMGVGTVWLIYRMAAHYLGHRWGLLAGALMALMPAATAVFRYNNPDALLTLLMTAAAAATLRAIRTGRQRHLALAGILLGAGFLTKQLQVALVVPALLVAVIGLGSGPRGRRMRGAALAAGAALGTAGAWLAVLALTPAASRPFIGGTRTNSFWELTFGYNGLDRLTGLDAERAQVFASVDKAELPTGPLRFLTPQMSGQIVWVLPLALAGILMAAFLWRSAPAHSRAFLAVNVLWFVCSITVVAFMSGIVHGYYVMPAIPPAACLAALALKKLVERRASLRYRSLLAGSLALTLLLDYVVAIQGANSFPWFPPIVLVTGSLASVLAILPPRRNTAVPGMALTLSLILLGPTLWSGFTVGTAHEGAGLAGGPAVGGHRPDDPSSSPMQSQDEPQLDALKFGDFIEPSAVEAVTREPSDVTWAAAVIGSSSAAKYEIAARRSVLALGGFDGTDPSPTLEDFKNRVTSGEIGQLIVGTVPPATTLGLGEAARILAWVQANYTCRPAGHACLYRLGGPPA</sequence>
<dbReference type="Pfam" id="PF13231">
    <property type="entry name" value="PMT_2"/>
    <property type="match status" value="1"/>
</dbReference>
<feature type="transmembrane region" description="Helical" evidence="9">
    <location>
        <begin position="441"/>
        <end position="459"/>
    </location>
</feature>
<feature type="transmembrane region" description="Helical" evidence="9">
    <location>
        <begin position="388"/>
        <end position="410"/>
    </location>
</feature>
<feature type="transmembrane region" description="Helical" evidence="9">
    <location>
        <begin position="358"/>
        <end position="376"/>
    </location>
</feature>
<feature type="compositionally biased region" description="Low complexity" evidence="8">
    <location>
        <begin position="487"/>
        <end position="496"/>
    </location>
</feature>
<dbReference type="AlphaFoldDB" id="A0A127A2U5"/>
<proteinExistence type="predicted"/>
<dbReference type="PANTHER" id="PTHR33908">
    <property type="entry name" value="MANNOSYLTRANSFERASE YKCB-RELATED"/>
    <property type="match status" value="1"/>
</dbReference>
<keyword evidence="13" id="KW-1185">Reference proteome</keyword>
<dbReference type="STRING" id="37927.SA2016_2958"/>
<keyword evidence="2" id="KW-1003">Cell membrane</keyword>
<dbReference type="InterPro" id="IPR038731">
    <property type="entry name" value="RgtA/B/C-like"/>
</dbReference>